<keyword evidence="7" id="KW-1185">Reference proteome</keyword>
<dbReference type="SFLD" id="SFLDG01129">
    <property type="entry name" value="C1.5:_HAD__Beta-PGM__Phosphata"/>
    <property type="match status" value="1"/>
</dbReference>
<evidence type="ECO:0000256" key="1">
    <source>
        <dbReference type="ARBA" id="ARBA00001946"/>
    </source>
</evidence>
<protein>
    <submittedName>
        <fullName evidence="6">HAD-IA family hydrolase</fullName>
    </submittedName>
</protein>
<keyword evidence="4 6" id="KW-0378">Hydrolase</keyword>
<dbReference type="NCBIfam" id="TIGR01549">
    <property type="entry name" value="HAD-SF-IA-v1"/>
    <property type="match status" value="1"/>
</dbReference>
<evidence type="ECO:0000256" key="2">
    <source>
        <dbReference type="ARBA" id="ARBA00007958"/>
    </source>
</evidence>
<dbReference type="InterPro" id="IPR006439">
    <property type="entry name" value="HAD-SF_hydro_IA"/>
</dbReference>
<dbReference type="OrthoDB" id="31229at2157"/>
<name>A0A650CMA1_9CREN</name>
<keyword evidence="5" id="KW-0460">Magnesium</keyword>
<dbReference type="Gene3D" id="3.40.50.1000">
    <property type="entry name" value="HAD superfamily/HAD-like"/>
    <property type="match status" value="1"/>
</dbReference>
<comment type="similarity">
    <text evidence="2">Belongs to the HAD-like hydrolase superfamily.</text>
</comment>
<evidence type="ECO:0000313" key="7">
    <source>
        <dbReference type="Proteomes" id="UP000423396"/>
    </source>
</evidence>
<organism evidence="6 7">
    <name type="scientific">Stygiolobus azoricus</name>
    <dbReference type="NCBI Taxonomy" id="41675"/>
    <lineage>
        <taxon>Archaea</taxon>
        <taxon>Thermoproteota</taxon>
        <taxon>Thermoprotei</taxon>
        <taxon>Sulfolobales</taxon>
        <taxon>Sulfolobaceae</taxon>
        <taxon>Stygiolobus</taxon>
    </lineage>
</organism>
<dbReference type="GO" id="GO:0044281">
    <property type="term" value="P:small molecule metabolic process"/>
    <property type="evidence" value="ECO:0007669"/>
    <property type="project" value="UniProtKB-ARBA"/>
</dbReference>
<dbReference type="Pfam" id="PF00702">
    <property type="entry name" value="Hydrolase"/>
    <property type="match status" value="1"/>
</dbReference>
<dbReference type="PRINTS" id="PR00413">
    <property type="entry name" value="HADHALOGNASE"/>
</dbReference>
<dbReference type="GO" id="GO:0046872">
    <property type="term" value="F:metal ion binding"/>
    <property type="evidence" value="ECO:0007669"/>
    <property type="project" value="UniProtKB-KW"/>
</dbReference>
<dbReference type="AlphaFoldDB" id="A0A650CMA1"/>
<dbReference type="PANTHER" id="PTHR46470">
    <property type="entry name" value="N-ACYLNEURAMINATE-9-PHOSPHATASE"/>
    <property type="match status" value="1"/>
</dbReference>
<dbReference type="EMBL" id="CP045483">
    <property type="protein sequence ID" value="QGR18913.1"/>
    <property type="molecule type" value="Genomic_DNA"/>
</dbReference>
<dbReference type="InterPro" id="IPR023214">
    <property type="entry name" value="HAD_sf"/>
</dbReference>
<dbReference type="NCBIfam" id="TIGR01509">
    <property type="entry name" value="HAD-SF-IA-v3"/>
    <property type="match status" value="1"/>
</dbReference>
<evidence type="ECO:0000256" key="4">
    <source>
        <dbReference type="ARBA" id="ARBA00022801"/>
    </source>
</evidence>
<dbReference type="InterPro" id="IPR036412">
    <property type="entry name" value="HAD-like_sf"/>
</dbReference>
<gene>
    <name evidence="6" type="ORF">D1868_02195</name>
</gene>
<dbReference type="InterPro" id="IPR051400">
    <property type="entry name" value="HAD-like_hydrolase"/>
</dbReference>
<dbReference type="PANTHER" id="PTHR46470:SF2">
    <property type="entry name" value="GLYCERALDEHYDE 3-PHOSPHATE PHOSPHATASE"/>
    <property type="match status" value="1"/>
</dbReference>
<dbReference type="RefSeq" id="WP_156005142.1">
    <property type="nucleotide sequence ID" value="NZ_CP045483.1"/>
</dbReference>
<comment type="cofactor">
    <cofactor evidence="1">
        <name>Mg(2+)</name>
        <dbReference type="ChEBI" id="CHEBI:18420"/>
    </cofactor>
</comment>
<dbReference type="SFLD" id="SFLDS00003">
    <property type="entry name" value="Haloacid_Dehalogenase"/>
    <property type="match status" value="1"/>
</dbReference>
<reference evidence="6 7" key="1">
    <citation type="submission" date="2019-10" db="EMBL/GenBank/DDBJ databases">
        <title>Genome Sequences from Six Type Strain Members of the Archaeal Family Sulfolobaceae: Acidianus ambivalens, Acidianus infernus, Metallosphaera prunae, Stygiolobus azoricus, Sulfolobus metallicus, and Sulfurisphaera ohwakuensis.</title>
        <authorList>
            <person name="Counts J.A."/>
            <person name="Kelly R.M."/>
        </authorList>
    </citation>
    <scope>NUCLEOTIDE SEQUENCE [LARGE SCALE GENOMIC DNA]</scope>
    <source>
        <strain evidence="6 7">FC6</strain>
    </source>
</reference>
<sequence length="241" mass="27728">MEEINVFRNTNAIFFDFDNTLVSFEEKSHEALQKVIDDIYNYVVENYSNNKLEKNEIKKVVFEIAKSLDEEGVYDRKIWWQTALDRLGIKAGMEDLYEWTQIYWSIASNNVPYEDAIDLIEYLKKKGFKLGIITNSDGEWGDKKSRLSKFPLISYFDIIIIGGENNIKPKPNVEPFIVACEKMGLNTSSCVMVGDDPVKDCLAAKKAGLRAILVDRKGQVKYAELYADYVVNSLKELEEIF</sequence>
<dbReference type="InterPro" id="IPR023198">
    <property type="entry name" value="PGP-like_dom2"/>
</dbReference>
<evidence type="ECO:0000256" key="3">
    <source>
        <dbReference type="ARBA" id="ARBA00022723"/>
    </source>
</evidence>
<dbReference type="GO" id="GO:0016791">
    <property type="term" value="F:phosphatase activity"/>
    <property type="evidence" value="ECO:0007669"/>
    <property type="project" value="TreeGrafter"/>
</dbReference>
<evidence type="ECO:0000256" key="5">
    <source>
        <dbReference type="ARBA" id="ARBA00022842"/>
    </source>
</evidence>
<evidence type="ECO:0000313" key="6">
    <source>
        <dbReference type="EMBL" id="QGR18913.1"/>
    </source>
</evidence>
<accession>A0A650CMA1</accession>
<dbReference type="Proteomes" id="UP000423396">
    <property type="component" value="Chromosome"/>
</dbReference>
<dbReference type="KEGG" id="sazo:D1868_02195"/>
<proteinExistence type="inferred from homology"/>
<dbReference type="GeneID" id="42797846"/>
<dbReference type="Gene3D" id="1.10.150.240">
    <property type="entry name" value="Putative phosphatase, domain 2"/>
    <property type="match status" value="1"/>
</dbReference>
<dbReference type="SUPFAM" id="SSF56784">
    <property type="entry name" value="HAD-like"/>
    <property type="match status" value="1"/>
</dbReference>
<keyword evidence="3" id="KW-0479">Metal-binding</keyword>